<dbReference type="AlphaFoldDB" id="A0A518BVV9"/>
<gene>
    <name evidence="2" type="primary">azoB_2</name>
    <name evidence="2" type="ORF">Pan265_09640</name>
</gene>
<dbReference type="EC" id="1.7.-.-" evidence="2"/>
<dbReference type="PANTHER" id="PTHR43162:SF1">
    <property type="entry name" value="PRESTALK A DIFFERENTIATION PROTEIN A"/>
    <property type="match status" value="1"/>
</dbReference>
<keyword evidence="3" id="KW-1185">Reference proteome</keyword>
<sequence>MHPDTILVTGATGNTGREVVRALLANGHPVRAATSNPDRARACLPDTVSVTRLDLMDPQTWDQAICGCSGIFLLRPPAVSNVSHTLNPFIDRAAGIASPHIVFLSVLGAERNAHIPHHKTEKHLMASPCPWTILRPGFFAQNLQDAYLNDIRQDNRLYVPAGSGRVAFIDLHDLGDLTAAIFREPDTHHGCAYSLTGPKAFSFDEVAAILIEELQQTIRYQPAGTLPYLFHLLSRRRQSFLHAVIQTWLHLGLRKGDAEQIDPTLERLLKRPPRNVADYIRDHHKIWLTY</sequence>
<protein>
    <submittedName>
        <fullName evidence="2">NAD(P)H azoreductase</fullName>
        <ecNumber evidence="2">1.7.-.-</ecNumber>
    </submittedName>
</protein>
<dbReference type="RefSeq" id="WP_145445252.1">
    <property type="nucleotide sequence ID" value="NZ_CP036280.1"/>
</dbReference>
<evidence type="ECO:0000259" key="1">
    <source>
        <dbReference type="Pfam" id="PF05368"/>
    </source>
</evidence>
<dbReference type="Pfam" id="PF05368">
    <property type="entry name" value="NmrA"/>
    <property type="match status" value="1"/>
</dbReference>
<dbReference type="InterPro" id="IPR036291">
    <property type="entry name" value="NAD(P)-bd_dom_sf"/>
</dbReference>
<reference evidence="2 3" key="1">
    <citation type="submission" date="2019-02" db="EMBL/GenBank/DDBJ databases">
        <title>Deep-cultivation of Planctomycetes and their phenomic and genomic characterization uncovers novel biology.</title>
        <authorList>
            <person name="Wiegand S."/>
            <person name="Jogler M."/>
            <person name="Boedeker C."/>
            <person name="Pinto D."/>
            <person name="Vollmers J."/>
            <person name="Rivas-Marin E."/>
            <person name="Kohn T."/>
            <person name="Peeters S.H."/>
            <person name="Heuer A."/>
            <person name="Rast P."/>
            <person name="Oberbeckmann S."/>
            <person name="Bunk B."/>
            <person name="Jeske O."/>
            <person name="Meyerdierks A."/>
            <person name="Storesund J.E."/>
            <person name="Kallscheuer N."/>
            <person name="Luecker S."/>
            <person name="Lage O.M."/>
            <person name="Pohl T."/>
            <person name="Merkel B.J."/>
            <person name="Hornburger P."/>
            <person name="Mueller R.-W."/>
            <person name="Bruemmer F."/>
            <person name="Labrenz M."/>
            <person name="Spormann A.M."/>
            <person name="Op den Camp H."/>
            <person name="Overmann J."/>
            <person name="Amann R."/>
            <person name="Jetten M.S.M."/>
            <person name="Mascher T."/>
            <person name="Medema M.H."/>
            <person name="Devos D.P."/>
            <person name="Kaster A.-K."/>
            <person name="Ovreas L."/>
            <person name="Rohde M."/>
            <person name="Galperin M.Y."/>
            <person name="Jogler C."/>
        </authorList>
    </citation>
    <scope>NUCLEOTIDE SEQUENCE [LARGE SCALE GENOMIC DNA]</scope>
    <source>
        <strain evidence="2 3">Pan265</strain>
    </source>
</reference>
<proteinExistence type="predicted"/>
<dbReference type="SUPFAM" id="SSF51735">
    <property type="entry name" value="NAD(P)-binding Rossmann-fold domains"/>
    <property type="match status" value="1"/>
</dbReference>
<dbReference type="InterPro" id="IPR051604">
    <property type="entry name" value="Ergot_Alk_Oxidoreductase"/>
</dbReference>
<evidence type="ECO:0000313" key="3">
    <source>
        <dbReference type="Proteomes" id="UP000320386"/>
    </source>
</evidence>
<name>A0A518BVV9_9BACT</name>
<dbReference type="PANTHER" id="PTHR43162">
    <property type="match status" value="1"/>
</dbReference>
<dbReference type="Gene3D" id="3.90.25.10">
    <property type="entry name" value="UDP-galactose 4-epimerase, domain 1"/>
    <property type="match status" value="1"/>
</dbReference>
<dbReference type="Gene3D" id="3.40.50.720">
    <property type="entry name" value="NAD(P)-binding Rossmann-like Domain"/>
    <property type="match status" value="1"/>
</dbReference>
<keyword evidence="2" id="KW-0560">Oxidoreductase</keyword>
<dbReference type="OrthoDB" id="9785372at2"/>
<dbReference type="Proteomes" id="UP000320386">
    <property type="component" value="Chromosome"/>
</dbReference>
<feature type="domain" description="NmrA-like" evidence="1">
    <location>
        <begin position="4"/>
        <end position="221"/>
    </location>
</feature>
<dbReference type="EMBL" id="CP036280">
    <property type="protein sequence ID" value="QDU71116.1"/>
    <property type="molecule type" value="Genomic_DNA"/>
</dbReference>
<dbReference type="InterPro" id="IPR008030">
    <property type="entry name" value="NmrA-like"/>
</dbReference>
<organism evidence="2 3">
    <name type="scientific">Mucisphaera calidilacus</name>
    <dbReference type="NCBI Taxonomy" id="2527982"/>
    <lineage>
        <taxon>Bacteria</taxon>
        <taxon>Pseudomonadati</taxon>
        <taxon>Planctomycetota</taxon>
        <taxon>Phycisphaerae</taxon>
        <taxon>Phycisphaerales</taxon>
        <taxon>Phycisphaeraceae</taxon>
        <taxon>Mucisphaera</taxon>
    </lineage>
</organism>
<accession>A0A518BVV9</accession>
<dbReference type="KEGG" id="mcad:Pan265_09640"/>
<evidence type="ECO:0000313" key="2">
    <source>
        <dbReference type="EMBL" id="QDU71116.1"/>
    </source>
</evidence>
<dbReference type="GO" id="GO:0016491">
    <property type="term" value="F:oxidoreductase activity"/>
    <property type="evidence" value="ECO:0007669"/>
    <property type="project" value="UniProtKB-KW"/>
</dbReference>